<dbReference type="Proteomes" id="UP000192656">
    <property type="component" value="Unassembled WGS sequence"/>
</dbReference>
<dbReference type="AlphaFoldDB" id="A0A1W2AQW9"/>
<evidence type="ECO:0000313" key="1">
    <source>
        <dbReference type="EMBL" id="SMC62920.1"/>
    </source>
</evidence>
<dbReference type="EMBL" id="FWXR01000005">
    <property type="protein sequence ID" value="SMC62920.1"/>
    <property type="molecule type" value="Genomic_DNA"/>
</dbReference>
<evidence type="ECO:0000313" key="2">
    <source>
        <dbReference type="Proteomes" id="UP000192656"/>
    </source>
</evidence>
<protein>
    <submittedName>
        <fullName evidence="1">Uncharacterized protein</fullName>
    </submittedName>
</protein>
<reference evidence="1 2" key="1">
    <citation type="submission" date="2017-04" db="EMBL/GenBank/DDBJ databases">
        <authorList>
            <person name="Afonso C.L."/>
            <person name="Miller P.J."/>
            <person name="Scott M.A."/>
            <person name="Spackman E."/>
            <person name="Goraichik I."/>
            <person name="Dimitrov K.M."/>
            <person name="Suarez D.L."/>
            <person name="Swayne D.E."/>
        </authorList>
    </citation>
    <scope>NUCLEOTIDE SEQUENCE [LARGE SCALE GENOMIC DNA]</scope>
    <source>
        <strain evidence="1 2">CGMCC 1.10972</strain>
    </source>
</reference>
<gene>
    <name evidence="1" type="ORF">SAMN06297251_1057</name>
</gene>
<keyword evidence="2" id="KW-1185">Reference proteome</keyword>
<dbReference type="RefSeq" id="WP_084409456.1">
    <property type="nucleotide sequence ID" value="NZ_FWXR01000005.1"/>
</dbReference>
<accession>A0A1W2AQW9</accession>
<organism evidence="1 2">
    <name type="scientific">Fulvimarina manganoxydans</name>
    <dbReference type="NCBI Taxonomy" id="937218"/>
    <lineage>
        <taxon>Bacteria</taxon>
        <taxon>Pseudomonadati</taxon>
        <taxon>Pseudomonadota</taxon>
        <taxon>Alphaproteobacteria</taxon>
        <taxon>Hyphomicrobiales</taxon>
        <taxon>Aurantimonadaceae</taxon>
        <taxon>Fulvimarina</taxon>
    </lineage>
</organism>
<proteinExistence type="predicted"/>
<name>A0A1W2AQW9_9HYPH</name>
<sequence>MAQRLKTLLADLTVRPTAGMTTKGQLEQIFRAEIERMNTYLEDIAFAARRAGTSLPCVTTST</sequence>